<evidence type="ECO:0000259" key="8">
    <source>
        <dbReference type="PROSITE" id="PS51212"/>
    </source>
</evidence>
<comment type="caution">
    <text evidence="9">The sequence shown here is derived from an EMBL/GenBank/DDBJ whole genome shotgun (WGS) entry which is preliminary data.</text>
</comment>
<sequence length="433" mass="45204">MTFTRLAKSVALVATLLSSPLITHAQELPEGWTALGCYTDTAAPRTLGAQVTVNAAMTIEKCIASCDAAEYKYAGLEFGNCDSVIQEPGAEVEATDCAMTCTGNANQTCGGPSRLNIFDSGRPAPQTVQALEVATGTWNYTGCYTDTAAGRTLSFGINIPGGATVESCTAACTASSAGPFPLSGVENRNECWCGHELGETADLVAHEQCRGVCTADHSQFCGNANRISVYTFTPSAEPPAPVCQSGTISNFTLVAEYKEPEEGGPTSVNLKVVAVEMASNVVWTILSACANCCSEWPGLTMQNSVIFPHSTVVGTQIMSSTRPRTGESPAFVASVPAFPGFQAFCSVVSGLPLPILPTGDTSLNYDVFQIPQADEVDPEANALLSFGGVADSFALCTNNSANARVDLVYAPKANHPHYSLEGCNAVDVKIITG</sequence>
<dbReference type="InterPro" id="IPR051836">
    <property type="entry name" value="Kremen_rcpt"/>
</dbReference>
<keyword evidence="4" id="KW-1133">Transmembrane helix</keyword>
<comment type="subcellular location">
    <subcellularLocation>
        <location evidence="1">Membrane</location>
        <topology evidence="1">Single-pass membrane protein</topology>
    </subcellularLocation>
</comment>
<organism evidence="9 10">
    <name type="scientific">Ephemerocybe angulata</name>
    <dbReference type="NCBI Taxonomy" id="980116"/>
    <lineage>
        <taxon>Eukaryota</taxon>
        <taxon>Fungi</taxon>
        <taxon>Dikarya</taxon>
        <taxon>Basidiomycota</taxon>
        <taxon>Agaricomycotina</taxon>
        <taxon>Agaricomycetes</taxon>
        <taxon>Agaricomycetidae</taxon>
        <taxon>Agaricales</taxon>
        <taxon>Agaricineae</taxon>
        <taxon>Psathyrellaceae</taxon>
        <taxon>Ephemerocybe</taxon>
    </lineage>
</organism>
<dbReference type="Proteomes" id="UP000541558">
    <property type="component" value="Unassembled WGS sequence"/>
</dbReference>
<dbReference type="OrthoDB" id="5985073at2759"/>
<dbReference type="EMBL" id="JAACJK010000226">
    <property type="protein sequence ID" value="KAF5311424.1"/>
    <property type="molecule type" value="Genomic_DNA"/>
</dbReference>
<dbReference type="GO" id="GO:0005886">
    <property type="term" value="C:plasma membrane"/>
    <property type="evidence" value="ECO:0007669"/>
    <property type="project" value="TreeGrafter"/>
</dbReference>
<evidence type="ECO:0000313" key="10">
    <source>
        <dbReference type="Proteomes" id="UP000541558"/>
    </source>
</evidence>
<evidence type="ECO:0000256" key="2">
    <source>
        <dbReference type="ARBA" id="ARBA00022692"/>
    </source>
</evidence>
<proteinExistence type="predicted"/>
<keyword evidence="3 7" id="KW-0732">Signal</keyword>
<evidence type="ECO:0000256" key="5">
    <source>
        <dbReference type="ARBA" id="ARBA00023136"/>
    </source>
</evidence>
<protein>
    <recommendedName>
        <fullName evidence="8">WSC domain-containing protein</fullName>
    </recommendedName>
</protein>
<evidence type="ECO:0000313" key="9">
    <source>
        <dbReference type="EMBL" id="KAF5311424.1"/>
    </source>
</evidence>
<evidence type="ECO:0000256" key="4">
    <source>
        <dbReference type="ARBA" id="ARBA00022989"/>
    </source>
</evidence>
<feature type="signal peptide" evidence="7">
    <location>
        <begin position="1"/>
        <end position="25"/>
    </location>
</feature>
<dbReference type="Pfam" id="PF01822">
    <property type="entry name" value="WSC"/>
    <property type="match status" value="2"/>
</dbReference>
<feature type="domain" description="WSC" evidence="8">
    <location>
        <begin position="31"/>
        <end position="121"/>
    </location>
</feature>
<dbReference type="AlphaFoldDB" id="A0A8H5AUZ2"/>
<feature type="chain" id="PRO_5034849320" description="WSC domain-containing protein" evidence="7">
    <location>
        <begin position="26"/>
        <end position="433"/>
    </location>
</feature>
<evidence type="ECO:0000256" key="1">
    <source>
        <dbReference type="ARBA" id="ARBA00004167"/>
    </source>
</evidence>
<dbReference type="InterPro" id="IPR002889">
    <property type="entry name" value="WSC_carb-bd"/>
</dbReference>
<keyword evidence="10" id="KW-1185">Reference proteome</keyword>
<accession>A0A8H5AUZ2</accession>
<keyword evidence="5" id="KW-0472">Membrane</keyword>
<feature type="domain" description="WSC" evidence="8">
    <location>
        <begin position="137"/>
        <end position="233"/>
    </location>
</feature>
<dbReference type="PROSITE" id="PS51212">
    <property type="entry name" value="WSC"/>
    <property type="match status" value="2"/>
</dbReference>
<name>A0A8H5AUZ2_9AGAR</name>
<dbReference type="PANTHER" id="PTHR24269">
    <property type="entry name" value="KREMEN PROTEIN"/>
    <property type="match status" value="1"/>
</dbReference>
<keyword evidence="6" id="KW-0325">Glycoprotein</keyword>
<reference evidence="9 10" key="1">
    <citation type="journal article" date="2020" name="ISME J.">
        <title>Uncovering the hidden diversity of litter-decomposition mechanisms in mushroom-forming fungi.</title>
        <authorList>
            <person name="Floudas D."/>
            <person name="Bentzer J."/>
            <person name="Ahren D."/>
            <person name="Johansson T."/>
            <person name="Persson P."/>
            <person name="Tunlid A."/>
        </authorList>
    </citation>
    <scope>NUCLEOTIDE SEQUENCE [LARGE SCALE GENOMIC DNA]</scope>
    <source>
        <strain evidence="9 10">CBS 175.51</strain>
    </source>
</reference>
<evidence type="ECO:0000256" key="6">
    <source>
        <dbReference type="ARBA" id="ARBA00023180"/>
    </source>
</evidence>
<keyword evidence="2" id="KW-0812">Transmembrane</keyword>
<evidence type="ECO:0000256" key="3">
    <source>
        <dbReference type="ARBA" id="ARBA00022729"/>
    </source>
</evidence>
<evidence type="ECO:0000256" key="7">
    <source>
        <dbReference type="SAM" id="SignalP"/>
    </source>
</evidence>
<dbReference type="SMART" id="SM00321">
    <property type="entry name" value="WSC"/>
    <property type="match status" value="2"/>
</dbReference>
<gene>
    <name evidence="9" type="ORF">D9611_011641</name>
</gene>
<dbReference type="PANTHER" id="PTHR24269:SF16">
    <property type="entry name" value="PROTEIN SLG1"/>
    <property type="match status" value="1"/>
</dbReference>